<dbReference type="STRING" id="35743.SAMN04487937_2253"/>
<reference evidence="3" key="1">
    <citation type="submission" date="2016-10" db="EMBL/GenBank/DDBJ databases">
        <authorList>
            <person name="Varghese N."/>
            <person name="Submissions S."/>
        </authorList>
    </citation>
    <scope>NUCLEOTIDE SEQUENCE [LARGE SCALE GENOMIC DNA]</scope>
    <source>
        <strain evidence="3">RD 26</strain>
    </source>
</reference>
<sequence length="114" mass="12158">MELETAEAADPDVLRDRLPPAPGEWTRSADMTGTVEYRLPSGESPCTAAKLTVRPDVLGDGTVRVDKTVGCRGLGTDRYDDLDAVVAAADYELAHVLRGLGADRSRELTSRGDG</sequence>
<protein>
    <submittedName>
        <fullName evidence="2">Uncharacterized protein</fullName>
    </submittedName>
</protein>
<evidence type="ECO:0000313" key="2">
    <source>
        <dbReference type="EMBL" id="SFR47893.1"/>
    </source>
</evidence>
<accession>A0A1I6H0C2</accession>
<dbReference type="AlphaFoldDB" id="A0A1I6H0C2"/>
<keyword evidence="3" id="KW-1185">Reference proteome</keyword>
<dbReference type="RefSeq" id="WP_092922038.1">
    <property type="nucleotide sequence ID" value="NZ_FOYN01000003.1"/>
</dbReference>
<feature type="region of interest" description="Disordered" evidence="1">
    <location>
        <begin position="1"/>
        <end position="28"/>
    </location>
</feature>
<name>A0A1I6H0C2_HALSD</name>
<evidence type="ECO:0000313" key="3">
    <source>
        <dbReference type="Proteomes" id="UP000198932"/>
    </source>
</evidence>
<feature type="compositionally biased region" description="Acidic residues" evidence="1">
    <location>
        <begin position="1"/>
        <end position="10"/>
    </location>
</feature>
<evidence type="ECO:0000256" key="1">
    <source>
        <dbReference type="SAM" id="MobiDB-lite"/>
    </source>
</evidence>
<dbReference type="OrthoDB" id="323433at2157"/>
<gene>
    <name evidence="2" type="ORF">SAMN04487937_2253</name>
</gene>
<organism evidence="2 3">
    <name type="scientific">Halorubrum sodomense</name>
    <dbReference type="NCBI Taxonomy" id="35743"/>
    <lineage>
        <taxon>Archaea</taxon>
        <taxon>Methanobacteriati</taxon>
        <taxon>Methanobacteriota</taxon>
        <taxon>Stenosarchaea group</taxon>
        <taxon>Halobacteria</taxon>
        <taxon>Halobacteriales</taxon>
        <taxon>Haloferacaceae</taxon>
        <taxon>Halorubrum</taxon>
    </lineage>
</organism>
<proteinExistence type="predicted"/>
<dbReference type="Proteomes" id="UP000198932">
    <property type="component" value="Unassembled WGS sequence"/>
</dbReference>
<dbReference type="EMBL" id="FOYN01000003">
    <property type="protein sequence ID" value="SFR47893.1"/>
    <property type="molecule type" value="Genomic_DNA"/>
</dbReference>